<dbReference type="PROSITE" id="PS51228">
    <property type="entry name" value="ACB_2"/>
    <property type="match status" value="1"/>
</dbReference>
<accession>A0A485LLQ6</accession>
<organism evidence="5 6">
    <name type="scientific">Aphanomyces stellatus</name>
    <dbReference type="NCBI Taxonomy" id="120398"/>
    <lineage>
        <taxon>Eukaryota</taxon>
        <taxon>Sar</taxon>
        <taxon>Stramenopiles</taxon>
        <taxon>Oomycota</taxon>
        <taxon>Saprolegniomycetes</taxon>
        <taxon>Saprolegniales</taxon>
        <taxon>Verrucalvaceae</taxon>
        <taxon>Aphanomyces</taxon>
    </lineage>
</organism>
<dbReference type="GO" id="GO:0000062">
    <property type="term" value="F:fatty-acyl-CoA binding"/>
    <property type="evidence" value="ECO:0007669"/>
    <property type="project" value="InterPro"/>
</dbReference>
<dbReference type="FunFam" id="1.20.80.10:FF:000010">
    <property type="entry name" value="Acyl-CoA-binding domain-containing protein 5"/>
    <property type="match status" value="1"/>
</dbReference>
<dbReference type="InterPro" id="IPR035984">
    <property type="entry name" value="Acyl-CoA-binding_sf"/>
</dbReference>
<dbReference type="PANTHER" id="PTHR23310">
    <property type="entry name" value="ACYL-COA-BINDING PROTEIN, ACBP"/>
    <property type="match status" value="1"/>
</dbReference>
<dbReference type="InterPro" id="IPR014352">
    <property type="entry name" value="FERM/acyl-CoA-bd_prot_sf"/>
</dbReference>
<dbReference type="EMBL" id="VJMH01007044">
    <property type="protein sequence ID" value="KAF0685846.1"/>
    <property type="molecule type" value="Genomic_DNA"/>
</dbReference>
<dbReference type="PANTHER" id="PTHR23310:SF62">
    <property type="entry name" value="ACYL-COA BINDING PROTEIN 1, ISOFORM A"/>
    <property type="match status" value="1"/>
</dbReference>
<evidence type="ECO:0000256" key="1">
    <source>
        <dbReference type="ARBA" id="ARBA00005567"/>
    </source>
</evidence>
<dbReference type="InterPro" id="IPR022408">
    <property type="entry name" value="Acyl-CoA-binding_prot_CS"/>
</dbReference>
<keyword evidence="6" id="KW-1185">Reference proteome</keyword>
<name>A0A485LLQ6_9STRA</name>
<comment type="similarity">
    <text evidence="1">Belongs to the ACBP family.</text>
</comment>
<dbReference type="OrthoDB" id="346910at2759"/>
<evidence type="ECO:0000313" key="5">
    <source>
        <dbReference type="EMBL" id="VFT98985.1"/>
    </source>
</evidence>
<feature type="domain" description="ACB" evidence="3">
    <location>
        <begin position="32"/>
        <end position="118"/>
    </location>
</feature>
<dbReference type="PRINTS" id="PR00689">
    <property type="entry name" value="ACOABINDINGP"/>
</dbReference>
<reference evidence="4" key="2">
    <citation type="submission" date="2019-06" db="EMBL/GenBank/DDBJ databases">
        <title>Genomics analysis of Aphanomyces spp. identifies a new class of oomycete effector associated with host adaptation.</title>
        <authorList>
            <person name="Gaulin E."/>
        </authorList>
    </citation>
    <scope>NUCLEOTIDE SEQUENCE</scope>
    <source>
        <strain evidence="4">CBS 578.67</strain>
    </source>
</reference>
<evidence type="ECO:0000313" key="6">
    <source>
        <dbReference type="Proteomes" id="UP000332933"/>
    </source>
</evidence>
<dbReference type="PROSITE" id="PS00880">
    <property type="entry name" value="ACB_1"/>
    <property type="match status" value="1"/>
</dbReference>
<sequence>MLRVGLTKQKRRRQRSLGSDDFLQFLNLLIATMSTFEEAVAAIGSWKPANQPSNDEKLAIYALYKQATVGDCNTSRPGMMDFTGKAKWDAWNAKKGVSQDDAKAQYIAEVARQMAAYQ</sequence>
<gene>
    <name evidence="5" type="primary">Aste57867_22321</name>
    <name evidence="4" type="ORF">As57867_022251</name>
    <name evidence="5" type="ORF">ASTE57867_22321</name>
</gene>
<reference evidence="5 6" key="1">
    <citation type="submission" date="2019-03" db="EMBL/GenBank/DDBJ databases">
        <authorList>
            <person name="Gaulin E."/>
            <person name="Dumas B."/>
        </authorList>
    </citation>
    <scope>NUCLEOTIDE SEQUENCE [LARGE SCALE GENOMIC DNA]</scope>
    <source>
        <strain evidence="5">CBS 568.67</strain>
    </source>
</reference>
<dbReference type="AlphaFoldDB" id="A0A485LLQ6"/>
<dbReference type="Gene3D" id="1.20.80.10">
    <property type="match status" value="1"/>
</dbReference>
<dbReference type="EMBL" id="CAADRA010007070">
    <property type="protein sequence ID" value="VFT98985.1"/>
    <property type="molecule type" value="Genomic_DNA"/>
</dbReference>
<evidence type="ECO:0000256" key="2">
    <source>
        <dbReference type="ARBA" id="ARBA00023121"/>
    </source>
</evidence>
<evidence type="ECO:0000313" key="4">
    <source>
        <dbReference type="EMBL" id="KAF0685846.1"/>
    </source>
</evidence>
<keyword evidence="2" id="KW-0446">Lipid-binding</keyword>
<dbReference type="Pfam" id="PF00887">
    <property type="entry name" value="ACBP"/>
    <property type="match status" value="1"/>
</dbReference>
<proteinExistence type="inferred from homology"/>
<dbReference type="InterPro" id="IPR000582">
    <property type="entry name" value="Acyl-CoA-binding_protein"/>
</dbReference>
<evidence type="ECO:0000259" key="3">
    <source>
        <dbReference type="PROSITE" id="PS51228"/>
    </source>
</evidence>
<dbReference type="SUPFAM" id="SSF47027">
    <property type="entry name" value="Acyl-CoA binding protein"/>
    <property type="match status" value="1"/>
</dbReference>
<dbReference type="GO" id="GO:0006631">
    <property type="term" value="P:fatty acid metabolic process"/>
    <property type="evidence" value="ECO:0007669"/>
    <property type="project" value="TreeGrafter"/>
</dbReference>
<dbReference type="Proteomes" id="UP000332933">
    <property type="component" value="Unassembled WGS sequence"/>
</dbReference>
<protein>
    <submittedName>
        <fullName evidence="5">Aste57867_22321 protein</fullName>
    </submittedName>
</protein>